<sequence>MLLTMGVSLYTVRVVLKTMGVVDYGIYNVVGSIVTMFSFLSNTMSSASQRFFAFEIGQGNRDQLKRTFSTTMTIYLLIALVILLFAETVGLWFLNNKLAIPADRMEAAHWVYQFSILSLMMTMFTVPYNAAIIAHENMKVYAYVSIIEVLLKLAIVYLLVLFSFDKLELYGILTFSVTCIVTLIYRTYCQRRFEECRFLFYWDKQLFNKILSYSGWNLFGALSSVGKNHGVNILINIFFGPAVNAARGVAYQVQSVVLNFGNNFFTAVRPQIIKSYASDKHEEMTQLVFQSTKFSFYLLFLLSLPILLEARFVLGLWLEEVPAYSVTFIRLIVIDTLLELLVNPIVTLNQATGKVKWYQIVVGGTRLLCLPIAYLFLRLGFGAEIVFYILISNTVVCNMLRVIMIKRAVEFSIANYVREVVLVLALVSIISYIIPKLIQEYLIGRSPIESLLMLFISSSCCMLTIAVFGLRKEERTYVISIVSTKLRKRTKVLV</sequence>
<feature type="transmembrane region" description="Helical" evidence="6">
    <location>
        <begin position="140"/>
        <end position="163"/>
    </location>
</feature>
<dbReference type="PANTHER" id="PTHR30250:SF26">
    <property type="entry name" value="PSMA PROTEIN"/>
    <property type="match status" value="1"/>
</dbReference>
<dbReference type="OrthoDB" id="5365632at2"/>
<dbReference type="GO" id="GO:0005886">
    <property type="term" value="C:plasma membrane"/>
    <property type="evidence" value="ECO:0007669"/>
    <property type="project" value="UniProtKB-SubCell"/>
</dbReference>
<evidence type="ECO:0000256" key="1">
    <source>
        <dbReference type="ARBA" id="ARBA00004651"/>
    </source>
</evidence>
<evidence type="ECO:0000256" key="5">
    <source>
        <dbReference type="ARBA" id="ARBA00023136"/>
    </source>
</evidence>
<feature type="transmembrane region" description="Helical" evidence="6">
    <location>
        <begin position="358"/>
        <end position="379"/>
    </location>
</feature>
<gene>
    <name evidence="7" type="ORF">FEN17_01765</name>
</gene>
<keyword evidence="8" id="KW-1185">Reference proteome</keyword>
<dbReference type="Pfam" id="PF01554">
    <property type="entry name" value="MatE"/>
    <property type="match status" value="1"/>
</dbReference>
<protein>
    <submittedName>
        <fullName evidence="7">Lipopolysaccharide biosynthesis protein</fullName>
    </submittedName>
</protein>
<keyword evidence="2" id="KW-1003">Cell membrane</keyword>
<dbReference type="AlphaFoldDB" id="A0A5R9L620"/>
<keyword evidence="3 6" id="KW-0812">Transmembrane</keyword>
<reference evidence="7 8" key="1">
    <citation type="submission" date="2019-05" db="EMBL/GenBank/DDBJ databases">
        <authorList>
            <person name="Qu J.-H."/>
        </authorList>
    </citation>
    <scope>NUCLEOTIDE SEQUENCE [LARGE SCALE GENOMIC DNA]</scope>
    <source>
        <strain evidence="7 8">T17</strain>
    </source>
</reference>
<proteinExistence type="predicted"/>
<evidence type="ECO:0000256" key="4">
    <source>
        <dbReference type="ARBA" id="ARBA00022989"/>
    </source>
</evidence>
<dbReference type="EMBL" id="VCEJ01000002">
    <property type="protein sequence ID" value="TLV04022.1"/>
    <property type="molecule type" value="Genomic_DNA"/>
</dbReference>
<organism evidence="7 8">
    <name type="scientific">Dyadobacter luticola</name>
    <dbReference type="NCBI Taxonomy" id="1979387"/>
    <lineage>
        <taxon>Bacteria</taxon>
        <taxon>Pseudomonadati</taxon>
        <taxon>Bacteroidota</taxon>
        <taxon>Cytophagia</taxon>
        <taxon>Cytophagales</taxon>
        <taxon>Spirosomataceae</taxon>
        <taxon>Dyadobacter</taxon>
    </lineage>
</organism>
<feature type="transmembrane region" description="Helical" evidence="6">
    <location>
        <begin position="294"/>
        <end position="318"/>
    </location>
</feature>
<dbReference type="InterPro" id="IPR002528">
    <property type="entry name" value="MATE_fam"/>
</dbReference>
<accession>A0A5R9L620</accession>
<evidence type="ECO:0000313" key="8">
    <source>
        <dbReference type="Proteomes" id="UP000306402"/>
    </source>
</evidence>
<dbReference type="PANTHER" id="PTHR30250">
    <property type="entry name" value="PST FAMILY PREDICTED COLANIC ACID TRANSPORTER"/>
    <property type="match status" value="1"/>
</dbReference>
<feature type="transmembrane region" description="Helical" evidence="6">
    <location>
        <begin position="450"/>
        <end position="470"/>
    </location>
</feature>
<keyword evidence="4 6" id="KW-1133">Transmembrane helix</keyword>
<dbReference type="InterPro" id="IPR050833">
    <property type="entry name" value="Poly_Biosynth_Transport"/>
</dbReference>
<evidence type="ECO:0000313" key="7">
    <source>
        <dbReference type="EMBL" id="TLV04022.1"/>
    </source>
</evidence>
<feature type="transmembrane region" description="Helical" evidence="6">
    <location>
        <begin position="74"/>
        <end position="95"/>
    </location>
</feature>
<evidence type="ECO:0000256" key="3">
    <source>
        <dbReference type="ARBA" id="ARBA00022692"/>
    </source>
</evidence>
<keyword evidence="5 6" id="KW-0472">Membrane</keyword>
<feature type="transmembrane region" description="Helical" evidence="6">
    <location>
        <begin position="169"/>
        <end position="188"/>
    </location>
</feature>
<evidence type="ECO:0000256" key="6">
    <source>
        <dbReference type="SAM" id="Phobius"/>
    </source>
</evidence>
<feature type="transmembrane region" description="Helical" evidence="6">
    <location>
        <begin position="385"/>
        <end position="404"/>
    </location>
</feature>
<dbReference type="Proteomes" id="UP000306402">
    <property type="component" value="Unassembled WGS sequence"/>
</dbReference>
<feature type="transmembrane region" description="Helical" evidence="6">
    <location>
        <begin position="20"/>
        <end position="40"/>
    </location>
</feature>
<evidence type="ECO:0000256" key="2">
    <source>
        <dbReference type="ARBA" id="ARBA00022475"/>
    </source>
</evidence>
<name>A0A5R9L620_9BACT</name>
<comment type="caution">
    <text evidence="7">The sequence shown here is derived from an EMBL/GenBank/DDBJ whole genome shotgun (WGS) entry which is preliminary data.</text>
</comment>
<comment type="subcellular location">
    <subcellularLocation>
        <location evidence="1">Cell membrane</location>
        <topology evidence="1">Multi-pass membrane protein</topology>
    </subcellularLocation>
</comment>
<feature type="transmembrane region" description="Helical" evidence="6">
    <location>
        <begin position="324"/>
        <end position="346"/>
    </location>
</feature>
<feature type="transmembrane region" description="Helical" evidence="6">
    <location>
        <begin position="416"/>
        <end position="438"/>
    </location>
</feature>
<feature type="transmembrane region" description="Helical" evidence="6">
    <location>
        <begin position="107"/>
        <end position="128"/>
    </location>
</feature>
<dbReference type="GO" id="GO:0015297">
    <property type="term" value="F:antiporter activity"/>
    <property type="evidence" value="ECO:0007669"/>
    <property type="project" value="InterPro"/>
</dbReference>
<dbReference type="GO" id="GO:0042910">
    <property type="term" value="F:xenobiotic transmembrane transporter activity"/>
    <property type="evidence" value="ECO:0007669"/>
    <property type="project" value="InterPro"/>
</dbReference>